<feature type="region of interest" description="Disordered" evidence="1">
    <location>
        <begin position="1"/>
        <end position="20"/>
    </location>
</feature>
<evidence type="ECO:0000313" key="3">
    <source>
        <dbReference type="Proteomes" id="UP000660729"/>
    </source>
</evidence>
<dbReference type="EMBL" id="JABCIY010000116">
    <property type="protein sequence ID" value="KAF7192630.1"/>
    <property type="molecule type" value="Genomic_DNA"/>
</dbReference>
<keyword evidence="3" id="KW-1185">Reference proteome</keyword>
<dbReference type="Pfam" id="PF11905">
    <property type="entry name" value="DUF3425"/>
    <property type="match status" value="1"/>
</dbReference>
<feature type="compositionally biased region" description="Polar residues" evidence="1">
    <location>
        <begin position="1"/>
        <end position="13"/>
    </location>
</feature>
<dbReference type="PANTHER" id="PTHR38116:SF9">
    <property type="entry name" value="BZIP DOMAIN-CONTAINING PROTEIN"/>
    <property type="match status" value="1"/>
</dbReference>
<proteinExistence type="predicted"/>
<evidence type="ECO:0000256" key="1">
    <source>
        <dbReference type="SAM" id="MobiDB-lite"/>
    </source>
</evidence>
<protein>
    <submittedName>
        <fullName evidence="2">Uncharacterized protein</fullName>
    </submittedName>
</protein>
<dbReference type="Proteomes" id="UP000660729">
    <property type="component" value="Unassembled WGS sequence"/>
</dbReference>
<dbReference type="InterPro" id="IPR021833">
    <property type="entry name" value="DUF3425"/>
</dbReference>
<organism evidence="2 3">
    <name type="scientific">Pseudocercospora fuligena</name>
    <dbReference type="NCBI Taxonomy" id="685502"/>
    <lineage>
        <taxon>Eukaryota</taxon>
        <taxon>Fungi</taxon>
        <taxon>Dikarya</taxon>
        <taxon>Ascomycota</taxon>
        <taxon>Pezizomycotina</taxon>
        <taxon>Dothideomycetes</taxon>
        <taxon>Dothideomycetidae</taxon>
        <taxon>Mycosphaerellales</taxon>
        <taxon>Mycosphaerellaceae</taxon>
        <taxon>Pseudocercospora</taxon>
    </lineage>
</organism>
<evidence type="ECO:0000313" key="2">
    <source>
        <dbReference type="EMBL" id="KAF7192630.1"/>
    </source>
</evidence>
<reference evidence="2" key="1">
    <citation type="submission" date="2020-04" db="EMBL/GenBank/DDBJ databases">
        <title>Draft genome resource of the tomato pathogen Pseudocercospora fuligena.</title>
        <authorList>
            <person name="Zaccaron A."/>
        </authorList>
    </citation>
    <scope>NUCLEOTIDE SEQUENCE</scope>
    <source>
        <strain evidence="2">PF001</strain>
    </source>
</reference>
<gene>
    <name evidence="2" type="ORF">HII31_06036</name>
</gene>
<name>A0A8H6RIU6_9PEZI</name>
<dbReference type="PANTHER" id="PTHR38116">
    <property type="entry name" value="CHROMOSOME 7, WHOLE GENOME SHOTGUN SEQUENCE"/>
    <property type="match status" value="1"/>
</dbReference>
<accession>A0A8H6RIU6</accession>
<comment type="caution">
    <text evidence="2">The sequence shown here is derived from an EMBL/GenBank/DDBJ whole genome shotgun (WGS) entry which is preliminary data.</text>
</comment>
<dbReference type="AlphaFoldDB" id="A0A8H6RIU6"/>
<sequence length="224" mass="25487">MQGASASKMTSDNWHLEDNPKIRKRIQDRLAQRVRRKRLRAARQVDKTRQEVRDGLASNMNNFVYDVPFIVDMATDTCESNLEVVQPPSLQPNTTREQRLSLAYEIPAPITIFGALFINGKVLGLSCFSQVATRSSPASPDVPLSLRPTETQLFTLHLTGIDRFPFPKMRDNYINMGALIDEEDFSLDIFTKPSFDIKPGRPAWDPSAWIPAKSFLEKWGFLMQ</sequence>
<dbReference type="OrthoDB" id="2245989at2759"/>